<proteinExistence type="predicted"/>
<keyword evidence="1" id="KW-0472">Membrane</keyword>
<evidence type="ECO:0000313" key="3">
    <source>
        <dbReference type="Proteomes" id="UP000690515"/>
    </source>
</evidence>
<gene>
    <name evidence="2" type="ORF">KCG35_02110</name>
</gene>
<accession>A0ABS5Z723</accession>
<keyword evidence="1" id="KW-1133">Transmembrane helix</keyword>
<keyword evidence="3" id="KW-1185">Reference proteome</keyword>
<reference evidence="2 3" key="1">
    <citation type="submission" date="2021-04" db="EMBL/GenBank/DDBJ databases">
        <authorList>
            <person name="Pira H."/>
            <person name="Risdian C."/>
            <person name="Wink J."/>
        </authorList>
    </citation>
    <scope>NUCLEOTIDE SEQUENCE [LARGE SCALE GENOMIC DNA]</scope>
    <source>
        <strain evidence="2 3">WH53</strain>
    </source>
</reference>
<dbReference type="Proteomes" id="UP000690515">
    <property type="component" value="Unassembled WGS sequence"/>
</dbReference>
<name>A0ABS5Z723_9GAMM</name>
<protein>
    <submittedName>
        <fullName evidence="2">Uncharacterized protein</fullName>
    </submittedName>
</protein>
<sequence>MPIAAVYIPYWTYDAETVTNYKGQRGKYYYTTSRHTRTNSDGKRETYTKRHQHTRWHPASGKIANSFDDVLVLASNSLPRKIADELEPWDLENLVPYQEEYLLGVKAQSYQYDLKEGFKWAKMKIKEELRTKIEEDMGGDTQRIVYINTEYSNIYFKHLLLPIWLSSYRYKDKVYRFLINARTGEVQGERPYSKVKIVLLQILGGVCVTGGFIVFEHFKRKFGLD</sequence>
<keyword evidence="1" id="KW-0812">Transmembrane</keyword>
<dbReference type="EMBL" id="JAGSOY010000003">
    <property type="protein sequence ID" value="MBU2709849.1"/>
    <property type="molecule type" value="Genomic_DNA"/>
</dbReference>
<dbReference type="RefSeq" id="WP_215818015.1">
    <property type="nucleotide sequence ID" value="NZ_JAGSOY010000003.1"/>
</dbReference>
<organism evidence="2 3">
    <name type="scientific">Zooshikella harenae</name>
    <dbReference type="NCBI Taxonomy" id="2827238"/>
    <lineage>
        <taxon>Bacteria</taxon>
        <taxon>Pseudomonadati</taxon>
        <taxon>Pseudomonadota</taxon>
        <taxon>Gammaproteobacteria</taxon>
        <taxon>Oceanospirillales</taxon>
        <taxon>Zooshikellaceae</taxon>
        <taxon>Zooshikella</taxon>
    </lineage>
</organism>
<evidence type="ECO:0000256" key="1">
    <source>
        <dbReference type="SAM" id="Phobius"/>
    </source>
</evidence>
<comment type="caution">
    <text evidence="2">The sequence shown here is derived from an EMBL/GenBank/DDBJ whole genome shotgun (WGS) entry which is preliminary data.</text>
</comment>
<evidence type="ECO:0000313" key="2">
    <source>
        <dbReference type="EMBL" id="MBU2709849.1"/>
    </source>
</evidence>
<feature type="transmembrane region" description="Helical" evidence="1">
    <location>
        <begin position="197"/>
        <end position="215"/>
    </location>
</feature>